<accession>A0ACB8RV98</accession>
<organism evidence="1 2">
    <name type="scientific">Auriscalpium vulgare</name>
    <dbReference type="NCBI Taxonomy" id="40419"/>
    <lineage>
        <taxon>Eukaryota</taxon>
        <taxon>Fungi</taxon>
        <taxon>Dikarya</taxon>
        <taxon>Basidiomycota</taxon>
        <taxon>Agaricomycotina</taxon>
        <taxon>Agaricomycetes</taxon>
        <taxon>Russulales</taxon>
        <taxon>Auriscalpiaceae</taxon>
        <taxon>Auriscalpium</taxon>
    </lineage>
</organism>
<dbReference type="EMBL" id="MU275899">
    <property type="protein sequence ID" value="KAI0047742.1"/>
    <property type="molecule type" value="Genomic_DNA"/>
</dbReference>
<evidence type="ECO:0000313" key="2">
    <source>
        <dbReference type="Proteomes" id="UP000814033"/>
    </source>
</evidence>
<dbReference type="Proteomes" id="UP000814033">
    <property type="component" value="Unassembled WGS sequence"/>
</dbReference>
<proteinExistence type="predicted"/>
<evidence type="ECO:0000313" key="1">
    <source>
        <dbReference type="EMBL" id="KAI0047742.1"/>
    </source>
</evidence>
<keyword evidence="2" id="KW-1185">Reference proteome</keyword>
<comment type="caution">
    <text evidence="1">The sequence shown here is derived from an EMBL/GenBank/DDBJ whole genome shotgun (WGS) entry which is preliminary data.</text>
</comment>
<reference evidence="1" key="1">
    <citation type="submission" date="2021-02" db="EMBL/GenBank/DDBJ databases">
        <authorList>
            <consortium name="DOE Joint Genome Institute"/>
            <person name="Ahrendt S."/>
            <person name="Looney B.P."/>
            <person name="Miyauchi S."/>
            <person name="Morin E."/>
            <person name="Drula E."/>
            <person name="Courty P.E."/>
            <person name="Chicoki N."/>
            <person name="Fauchery L."/>
            <person name="Kohler A."/>
            <person name="Kuo A."/>
            <person name="Labutti K."/>
            <person name="Pangilinan J."/>
            <person name="Lipzen A."/>
            <person name="Riley R."/>
            <person name="Andreopoulos W."/>
            <person name="He G."/>
            <person name="Johnson J."/>
            <person name="Barry K.W."/>
            <person name="Grigoriev I.V."/>
            <person name="Nagy L."/>
            <person name="Hibbett D."/>
            <person name="Henrissat B."/>
            <person name="Matheny P.B."/>
            <person name="Labbe J."/>
            <person name="Martin F."/>
        </authorList>
    </citation>
    <scope>NUCLEOTIDE SEQUENCE</scope>
    <source>
        <strain evidence="1">FP105234-sp</strain>
    </source>
</reference>
<gene>
    <name evidence="1" type="ORF">FA95DRAFT_1200704</name>
</gene>
<protein>
    <submittedName>
        <fullName evidence="1">Uncharacterized protein</fullName>
    </submittedName>
</protein>
<sequence length="175" mass="19516">MPSLRSELLATKHVQRQAHNLVDIRVMILPNSWVLPKTTTSKTASLSQPPTGCPTGSGISTGSRKDRHHAFPYYRDSNGRHIIFSPMGGIAVAQLWKRLSFKRQLLRSRIGDSCHRILTPKRTSTPLRAGSSSRMRVPSHASTSLGAVERKRARAQERTGRFRTSAKPPKNFIPL</sequence>
<reference evidence="1" key="2">
    <citation type="journal article" date="2022" name="New Phytol.">
        <title>Evolutionary transition to the ectomycorrhizal habit in the genomes of a hyperdiverse lineage of mushroom-forming fungi.</title>
        <authorList>
            <person name="Looney B."/>
            <person name="Miyauchi S."/>
            <person name="Morin E."/>
            <person name="Drula E."/>
            <person name="Courty P.E."/>
            <person name="Kohler A."/>
            <person name="Kuo A."/>
            <person name="LaButti K."/>
            <person name="Pangilinan J."/>
            <person name="Lipzen A."/>
            <person name="Riley R."/>
            <person name="Andreopoulos W."/>
            <person name="He G."/>
            <person name="Johnson J."/>
            <person name="Nolan M."/>
            <person name="Tritt A."/>
            <person name="Barry K.W."/>
            <person name="Grigoriev I.V."/>
            <person name="Nagy L.G."/>
            <person name="Hibbett D."/>
            <person name="Henrissat B."/>
            <person name="Matheny P.B."/>
            <person name="Labbe J."/>
            <person name="Martin F.M."/>
        </authorList>
    </citation>
    <scope>NUCLEOTIDE SEQUENCE</scope>
    <source>
        <strain evidence="1">FP105234-sp</strain>
    </source>
</reference>
<name>A0ACB8RV98_9AGAM</name>